<keyword evidence="2" id="KW-1185">Reference proteome</keyword>
<comment type="caution">
    <text evidence="1">The sequence shown here is derived from an EMBL/GenBank/DDBJ whole genome shotgun (WGS) entry which is preliminary data.</text>
</comment>
<name>A0A9N7YSP8_PLEPL</name>
<organism evidence="1 2">
    <name type="scientific">Pleuronectes platessa</name>
    <name type="common">European plaice</name>
    <dbReference type="NCBI Taxonomy" id="8262"/>
    <lineage>
        <taxon>Eukaryota</taxon>
        <taxon>Metazoa</taxon>
        <taxon>Chordata</taxon>
        <taxon>Craniata</taxon>
        <taxon>Vertebrata</taxon>
        <taxon>Euteleostomi</taxon>
        <taxon>Actinopterygii</taxon>
        <taxon>Neopterygii</taxon>
        <taxon>Teleostei</taxon>
        <taxon>Neoteleostei</taxon>
        <taxon>Acanthomorphata</taxon>
        <taxon>Carangaria</taxon>
        <taxon>Pleuronectiformes</taxon>
        <taxon>Pleuronectoidei</taxon>
        <taxon>Pleuronectidae</taxon>
        <taxon>Pleuronectes</taxon>
    </lineage>
</organism>
<evidence type="ECO:0000313" key="1">
    <source>
        <dbReference type="EMBL" id="CAB1436642.1"/>
    </source>
</evidence>
<evidence type="ECO:0000313" key="2">
    <source>
        <dbReference type="Proteomes" id="UP001153269"/>
    </source>
</evidence>
<dbReference type="EMBL" id="CADEAL010001914">
    <property type="protein sequence ID" value="CAB1436642.1"/>
    <property type="molecule type" value="Genomic_DNA"/>
</dbReference>
<dbReference type="AlphaFoldDB" id="A0A9N7YSP8"/>
<protein>
    <submittedName>
        <fullName evidence="1">Uncharacterized protein</fullName>
    </submittedName>
</protein>
<accession>A0A9N7YSP8</accession>
<sequence>MSLGMSSHSQMGKLGVGFCSRPTFPDSDSLLTMSSQFALDFAPNCCGTLVSQSSRRRAMRGGGDVTDDGGGGRRTDGCASSLCLKLSFLTAMQHIQAPAFREEEESPAELHLDPCARPITPLVLVVVVVLEVPVQKAVRSEHTQKPERESGQT</sequence>
<dbReference type="Proteomes" id="UP001153269">
    <property type="component" value="Unassembled WGS sequence"/>
</dbReference>
<proteinExistence type="predicted"/>
<reference evidence="1" key="1">
    <citation type="submission" date="2020-03" db="EMBL/GenBank/DDBJ databases">
        <authorList>
            <person name="Weist P."/>
        </authorList>
    </citation>
    <scope>NUCLEOTIDE SEQUENCE</scope>
</reference>
<gene>
    <name evidence="1" type="ORF">PLEPLA_LOCUS24675</name>
</gene>